<evidence type="ECO:0000256" key="1">
    <source>
        <dbReference type="SAM" id="MobiDB-lite"/>
    </source>
</evidence>
<feature type="compositionally biased region" description="Basic and acidic residues" evidence="1">
    <location>
        <begin position="17"/>
        <end position="28"/>
    </location>
</feature>
<dbReference type="InterPro" id="IPR013216">
    <property type="entry name" value="Methyltransf_11"/>
</dbReference>
<dbReference type="AlphaFoldDB" id="A0A7W5BE18"/>
<dbReference type="CDD" id="cd02440">
    <property type="entry name" value="AdoMet_MTases"/>
    <property type="match status" value="1"/>
</dbReference>
<sequence>MPQQQGDNIDVLAHNRASWDKQASEQREWSRPVSRETITAAKAGNWQVHLTPQPLPSAWLGEVKGKHILCLASAGGQQAPVLAAAGAHVSVYDISDRQLEQDRMVAQRDGLELQTVQGDMRDLRAFADASFDIVFHPISNLYVPDVRPVWQECARVLKSGGALLASFYNPVVFIGDRDPAYAGQGLIRPRYRLPYSDVNDLDAAQLAAKRERGEAMVFGHTLSDLLGGQLAAGFLLTDFYEDAAAHPRFLVDNYMPTFLATRALKR</sequence>
<reference evidence="3 4" key="1">
    <citation type="submission" date="2020-08" db="EMBL/GenBank/DDBJ databases">
        <title>Genomic Encyclopedia of Type Strains, Phase III (KMG-III): the genomes of soil and plant-associated and newly described type strains.</title>
        <authorList>
            <person name="Whitman W."/>
        </authorList>
    </citation>
    <scope>NUCLEOTIDE SEQUENCE [LARGE SCALE GENOMIC DNA]</scope>
    <source>
        <strain evidence="3 4">CECT 8897</strain>
    </source>
</reference>
<dbReference type="Gene3D" id="3.40.50.150">
    <property type="entry name" value="Vaccinia Virus protein VP39"/>
    <property type="match status" value="1"/>
</dbReference>
<dbReference type="Proteomes" id="UP000541535">
    <property type="component" value="Unassembled WGS sequence"/>
</dbReference>
<dbReference type="RefSeq" id="WP_183443151.1">
    <property type="nucleotide sequence ID" value="NZ_JACHXD010000016.1"/>
</dbReference>
<protein>
    <submittedName>
        <fullName evidence="3">SAM-dependent methyltransferase</fullName>
    </submittedName>
</protein>
<gene>
    <name evidence="3" type="ORF">FHS03_004516</name>
</gene>
<keyword evidence="3" id="KW-0489">Methyltransferase</keyword>
<keyword evidence="4" id="KW-1185">Reference proteome</keyword>
<dbReference type="SUPFAM" id="SSF53335">
    <property type="entry name" value="S-adenosyl-L-methionine-dependent methyltransferases"/>
    <property type="match status" value="1"/>
</dbReference>
<comment type="caution">
    <text evidence="3">The sequence shown here is derived from an EMBL/GenBank/DDBJ whole genome shotgun (WGS) entry which is preliminary data.</text>
</comment>
<feature type="region of interest" description="Disordered" evidence="1">
    <location>
        <begin position="1"/>
        <end position="28"/>
    </location>
</feature>
<feature type="domain" description="Methyltransferase type 11" evidence="2">
    <location>
        <begin position="70"/>
        <end position="164"/>
    </location>
</feature>
<dbReference type="GO" id="GO:0008757">
    <property type="term" value="F:S-adenosylmethionine-dependent methyltransferase activity"/>
    <property type="evidence" value="ECO:0007669"/>
    <property type="project" value="InterPro"/>
</dbReference>
<organism evidence="3 4">
    <name type="scientific">Pseudoduganella violacea</name>
    <dbReference type="NCBI Taxonomy" id="1715466"/>
    <lineage>
        <taxon>Bacteria</taxon>
        <taxon>Pseudomonadati</taxon>
        <taxon>Pseudomonadota</taxon>
        <taxon>Betaproteobacteria</taxon>
        <taxon>Burkholderiales</taxon>
        <taxon>Oxalobacteraceae</taxon>
        <taxon>Telluria group</taxon>
        <taxon>Pseudoduganella</taxon>
    </lineage>
</organism>
<accession>A0A7W5BE18</accession>
<evidence type="ECO:0000313" key="4">
    <source>
        <dbReference type="Proteomes" id="UP000541535"/>
    </source>
</evidence>
<evidence type="ECO:0000259" key="2">
    <source>
        <dbReference type="Pfam" id="PF08241"/>
    </source>
</evidence>
<name>A0A7W5BE18_9BURK</name>
<evidence type="ECO:0000313" key="3">
    <source>
        <dbReference type="EMBL" id="MBB3121438.1"/>
    </source>
</evidence>
<dbReference type="Pfam" id="PF08241">
    <property type="entry name" value="Methyltransf_11"/>
    <property type="match status" value="1"/>
</dbReference>
<dbReference type="InterPro" id="IPR029063">
    <property type="entry name" value="SAM-dependent_MTases_sf"/>
</dbReference>
<keyword evidence="3" id="KW-0808">Transferase</keyword>
<dbReference type="GO" id="GO:0032259">
    <property type="term" value="P:methylation"/>
    <property type="evidence" value="ECO:0007669"/>
    <property type="project" value="UniProtKB-KW"/>
</dbReference>
<proteinExistence type="predicted"/>
<dbReference type="EMBL" id="JACHXD010000016">
    <property type="protein sequence ID" value="MBB3121438.1"/>
    <property type="molecule type" value="Genomic_DNA"/>
</dbReference>